<keyword evidence="2" id="KW-1185">Reference proteome</keyword>
<comment type="caution">
    <text evidence="1">The sequence shown here is derived from an EMBL/GenBank/DDBJ whole genome shotgun (WGS) entry which is preliminary data.</text>
</comment>
<dbReference type="Proteomes" id="UP000295063">
    <property type="component" value="Unassembled WGS sequence"/>
</dbReference>
<reference evidence="1 2" key="1">
    <citation type="submission" date="2019-03" db="EMBL/GenBank/DDBJ databases">
        <title>Genomic Encyclopedia of Type Strains, Phase IV (KMG-IV): sequencing the most valuable type-strain genomes for metagenomic binning, comparative biology and taxonomic classification.</title>
        <authorList>
            <person name="Goeker M."/>
        </authorList>
    </citation>
    <scope>NUCLEOTIDE SEQUENCE [LARGE SCALE GENOMIC DNA]</scope>
    <source>
        <strain evidence="1 2">DSM 15969</strain>
    </source>
</reference>
<evidence type="ECO:0000313" key="2">
    <source>
        <dbReference type="Proteomes" id="UP000295063"/>
    </source>
</evidence>
<dbReference type="AlphaFoldDB" id="A0A4R1Q7T9"/>
<protein>
    <submittedName>
        <fullName evidence="1">Uncharacterized protein</fullName>
    </submittedName>
</protein>
<dbReference type="Gene3D" id="3.40.630.40">
    <property type="entry name" value="Zn-dependent exopeptidases"/>
    <property type="match status" value="1"/>
</dbReference>
<organism evidence="1 2">
    <name type="scientific">Anaerospora hongkongensis</name>
    <dbReference type="NCBI Taxonomy" id="244830"/>
    <lineage>
        <taxon>Bacteria</taxon>
        <taxon>Bacillati</taxon>
        <taxon>Bacillota</taxon>
        <taxon>Negativicutes</taxon>
        <taxon>Selenomonadales</taxon>
        <taxon>Sporomusaceae</taxon>
        <taxon>Anaerospora</taxon>
    </lineage>
</organism>
<gene>
    <name evidence="1" type="ORF">EV210_104188</name>
</gene>
<name>A0A4R1Q7T9_9FIRM</name>
<evidence type="ECO:0000313" key="1">
    <source>
        <dbReference type="EMBL" id="TCL38219.1"/>
    </source>
</evidence>
<sequence length="162" mass="17744">MRIIIDPGIWNDTWNKQDTVLSIAENLYDKLHRRGHEVLMTHSRVTKDTGELYTADCVAARQGDFFIGLYAAPDHNGAGGEKRFFCRLASNAKGAAVRQEICKRIAGLPGVTEINIYPLRVAELTAVPAAVVMIQFCFSLADDPVTPTVLAETIGVCIAELL</sequence>
<dbReference type="RefSeq" id="WP_132077874.1">
    <property type="nucleotide sequence ID" value="NZ_DAIMLW010000002.1"/>
</dbReference>
<proteinExistence type="predicted"/>
<dbReference type="SUPFAM" id="SSF53187">
    <property type="entry name" value="Zn-dependent exopeptidases"/>
    <property type="match status" value="1"/>
</dbReference>
<dbReference type="EMBL" id="SLUI01000004">
    <property type="protein sequence ID" value="TCL38219.1"/>
    <property type="molecule type" value="Genomic_DNA"/>
</dbReference>
<accession>A0A4R1Q7T9</accession>